<dbReference type="InterPro" id="IPR051638">
    <property type="entry name" value="CTBP_dehydrogenase"/>
</dbReference>
<dbReference type="SUPFAM" id="SSF51735">
    <property type="entry name" value="NAD(P)-binding Rossmann-fold domains"/>
    <property type="match status" value="1"/>
</dbReference>
<dbReference type="PANTHER" id="PTHR46029">
    <property type="entry name" value="C-TERMINAL-BINDING PROTEIN"/>
    <property type="match status" value="1"/>
</dbReference>
<dbReference type="GO" id="GO:0016616">
    <property type="term" value="F:oxidoreductase activity, acting on the CH-OH group of donors, NAD or NADP as acceptor"/>
    <property type="evidence" value="ECO:0007669"/>
    <property type="project" value="InterPro"/>
</dbReference>
<dbReference type="GO" id="GO:0001221">
    <property type="term" value="F:transcription coregulator binding"/>
    <property type="evidence" value="ECO:0007669"/>
    <property type="project" value="TreeGrafter"/>
</dbReference>
<dbReference type="RefSeq" id="WP_145199099.1">
    <property type="nucleotide sequence ID" value="NZ_CP036267.1"/>
</dbReference>
<dbReference type="SUPFAM" id="SSF52283">
    <property type="entry name" value="Formate/glycerate dehydrogenase catalytic domain-like"/>
    <property type="match status" value="1"/>
</dbReference>
<feature type="domain" description="D-isomer specific 2-hydroxyacid dehydrogenase catalytic" evidence="5">
    <location>
        <begin position="17"/>
        <end position="330"/>
    </location>
</feature>
<evidence type="ECO:0000313" key="7">
    <source>
        <dbReference type="EMBL" id="QDT33187.1"/>
    </source>
</evidence>
<dbReference type="GO" id="GO:0051287">
    <property type="term" value="F:NAD binding"/>
    <property type="evidence" value="ECO:0007669"/>
    <property type="project" value="InterPro"/>
</dbReference>
<dbReference type="InterPro" id="IPR006140">
    <property type="entry name" value="D-isomer_DH_NAD-bd"/>
</dbReference>
<accession>A0A517QNN1</accession>
<dbReference type="KEGG" id="tpol:Mal48_24400"/>
<sequence>MPKSKVVITDFINPPLHHEEKILGDIAEVEALNAFSEDDLTGKIENADAIMLYHFISLTEKTINRLENCKLIVRCGVGFDNVDRALAREKGINVANVPDYGTEEVADSAIGMMLTLTRGVHYMNNRLQRGAGPWIYEQVKPTHRLRGRTFGIIGVGRIGTATALRAKALGMRVIYYDPHVPDGRDKSLGIERIEELDDLLSQSDVVSAHCPRTDETQHMINDETIAKMKPGAFLVNTARGGVVDAHAVLRAIEGDHLRGAALDVLETEPPEEDDPLMVAWRNPSHPAYDRLILNPHAAFYSEEGLDDMRIKGSQNCLRVLNGQKPRNVVN</sequence>
<gene>
    <name evidence="7" type="ORF">Mal48_24400</name>
</gene>
<keyword evidence="2 4" id="KW-0560">Oxidoreductase</keyword>
<evidence type="ECO:0000259" key="6">
    <source>
        <dbReference type="Pfam" id="PF02826"/>
    </source>
</evidence>
<reference evidence="7 8" key="1">
    <citation type="submission" date="2019-02" db="EMBL/GenBank/DDBJ databases">
        <title>Deep-cultivation of Planctomycetes and their phenomic and genomic characterization uncovers novel biology.</title>
        <authorList>
            <person name="Wiegand S."/>
            <person name="Jogler M."/>
            <person name="Boedeker C."/>
            <person name="Pinto D."/>
            <person name="Vollmers J."/>
            <person name="Rivas-Marin E."/>
            <person name="Kohn T."/>
            <person name="Peeters S.H."/>
            <person name="Heuer A."/>
            <person name="Rast P."/>
            <person name="Oberbeckmann S."/>
            <person name="Bunk B."/>
            <person name="Jeske O."/>
            <person name="Meyerdierks A."/>
            <person name="Storesund J.E."/>
            <person name="Kallscheuer N."/>
            <person name="Luecker S."/>
            <person name="Lage O.M."/>
            <person name="Pohl T."/>
            <person name="Merkel B.J."/>
            <person name="Hornburger P."/>
            <person name="Mueller R.-W."/>
            <person name="Bruemmer F."/>
            <person name="Labrenz M."/>
            <person name="Spormann A.M."/>
            <person name="Op den Camp H."/>
            <person name="Overmann J."/>
            <person name="Amann R."/>
            <person name="Jetten M.S.M."/>
            <person name="Mascher T."/>
            <person name="Medema M.H."/>
            <person name="Devos D.P."/>
            <person name="Kaster A.-K."/>
            <person name="Ovreas L."/>
            <person name="Rohde M."/>
            <person name="Galperin M.Y."/>
            <person name="Jogler C."/>
        </authorList>
    </citation>
    <scope>NUCLEOTIDE SEQUENCE [LARGE SCALE GENOMIC DNA]</scope>
    <source>
        <strain evidence="7 8">Mal48</strain>
    </source>
</reference>
<organism evidence="7 8">
    <name type="scientific">Thalassoglobus polymorphus</name>
    <dbReference type="NCBI Taxonomy" id="2527994"/>
    <lineage>
        <taxon>Bacteria</taxon>
        <taxon>Pseudomonadati</taxon>
        <taxon>Planctomycetota</taxon>
        <taxon>Planctomycetia</taxon>
        <taxon>Planctomycetales</taxon>
        <taxon>Planctomycetaceae</taxon>
        <taxon>Thalassoglobus</taxon>
    </lineage>
</organism>
<dbReference type="Pfam" id="PF00389">
    <property type="entry name" value="2-Hacid_dh"/>
    <property type="match status" value="1"/>
</dbReference>
<feature type="domain" description="D-isomer specific 2-hydroxyacid dehydrogenase NAD-binding" evidence="6">
    <location>
        <begin position="110"/>
        <end position="298"/>
    </location>
</feature>
<proteinExistence type="inferred from homology"/>
<dbReference type="InterPro" id="IPR043322">
    <property type="entry name" value="CtBP"/>
</dbReference>
<dbReference type="FunFam" id="3.40.50.720:FF:000203">
    <property type="entry name" value="D-3-phosphoglycerate dehydrogenase (SerA)"/>
    <property type="match status" value="1"/>
</dbReference>
<dbReference type="InterPro" id="IPR029753">
    <property type="entry name" value="D-isomer_DH_CS"/>
</dbReference>
<dbReference type="InterPro" id="IPR006139">
    <property type="entry name" value="D-isomer_2_OHA_DH_cat_dom"/>
</dbReference>
<keyword evidence="3" id="KW-0520">NAD</keyword>
<dbReference type="GO" id="GO:0140297">
    <property type="term" value="F:DNA-binding transcription factor binding"/>
    <property type="evidence" value="ECO:0007669"/>
    <property type="project" value="TreeGrafter"/>
</dbReference>
<dbReference type="PANTHER" id="PTHR46029:SF7">
    <property type="entry name" value="C-TERMINAL-BINDING PROTEIN"/>
    <property type="match status" value="1"/>
</dbReference>
<dbReference type="InterPro" id="IPR036291">
    <property type="entry name" value="NAD(P)-bd_dom_sf"/>
</dbReference>
<protein>
    <submittedName>
        <fullName evidence="7">2-hydroxyacid dehydrogenase</fullName>
        <ecNumber evidence="7">1.-.-.-</ecNumber>
    </submittedName>
</protein>
<comment type="similarity">
    <text evidence="1 4">Belongs to the D-isomer specific 2-hydroxyacid dehydrogenase family.</text>
</comment>
<dbReference type="GO" id="GO:0003714">
    <property type="term" value="F:transcription corepressor activity"/>
    <property type="evidence" value="ECO:0007669"/>
    <property type="project" value="InterPro"/>
</dbReference>
<name>A0A517QNN1_9PLAN</name>
<evidence type="ECO:0000256" key="4">
    <source>
        <dbReference type="RuleBase" id="RU003719"/>
    </source>
</evidence>
<keyword evidence="8" id="KW-1185">Reference proteome</keyword>
<evidence type="ECO:0000256" key="3">
    <source>
        <dbReference type="ARBA" id="ARBA00023027"/>
    </source>
</evidence>
<dbReference type="EC" id="1.-.-.-" evidence="7"/>
<dbReference type="EMBL" id="CP036267">
    <property type="protein sequence ID" value="QDT33187.1"/>
    <property type="molecule type" value="Genomic_DNA"/>
</dbReference>
<dbReference type="AlphaFoldDB" id="A0A517QNN1"/>
<evidence type="ECO:0000313" key="8">
    <source>
        <dbReference type="Proteomes" id="UP000315724"/>
    </source>
</evidence>
<dbReference type="OrthoDB" id="277029at2"/>
<evidence type="ECO:0000256" key="2">
    <source>
        <dbReference type="ARBA" id="ARBA00023002"/>
    </source>
</evidence>
<dbReference type="Proteomes" id="UP000315724">
    <property type="component" value="Chromosome"/>
</dbReference>
<dbReference type="PROSITE" id="PS00671">
    <property type="entry name" value="D_2_HYDROXYACID_DH_3"/>
    <property type="match status" value="1"/>
</dbReference>
<dbReference type="GO" id="GO:0006357">
    <property type="term" value="P:regulation of transcription by RNA polymerase II"/>
    <property type="evidence" value="ECO:0007669"/>
    <property type="project" value="TreeGrafter"/>
</dbReference>
<dbReference type="Pfam" id="PF02826">
    <property type="entry name" value="2-Hacid_dh_C"/>
    <property type="match status" value="1"/>
</dbReference>
<evidence type="ECO:0000259" key="5">
    <source>
        <dbReference type="Pfam" id="PF00389"/>
    </source>
</evidence>
<evidence type="ECO:0000256" key="1">
    <source>
        <dbReference type="ARBA" id="ARBA00005854"/>
    </source>
</evidence>
<dbReference type="CDD" id="cd05299">
    <property type="entry name" value="CtBP_dh"/>
    <property type="match status" value="1"/>
</dbReference>
<dbReference type="Gene3D" id="3.40.50.720">
    <property type="entry name" value="NAD(P)-binding Rossmann-like Domain"/>
    <property type="match status" value="2"/>
</dbReference>